<gene>
    <name evidence="3" type="ORF">AK812_SmicGene12237</name>
</gene>
<evidence type="ECO:0000313" key="3">
    <source>
        <dbReference type="EMBL" id="OLQ04645.1"/>
    </source>
</evidence>
<reference evidence="3 4" key="1">
    <citation type="submission" date="2016-02" db="EMBL/GenBank/DDBJ databases">
        <title>Genome analysis of coral dinoflagellate symbionts highlights evolutionary adaptations to a symbiotic lifestyle.</title>
        <authorList>
            <person name="Aranda M."/>
            <person name="Li Y."/>
            <person name="Liew Y.J."/>
            <person name="Baumgarten S."/>
            <person name="Simakov O."/>
            <person name="Wilson M."/>
            <person name="Piel J."/>
            <person name="Ashoor H."/>
            <person name="Bougouffa S."/>
            <person name="Bajic V.B."/>
            <person name="Ryu T."/>
            <person name="Ravasi T."/>
            <person name="Bayer T."/>
            <person name="Micklem G."/>
            <person name="Kim H."/>
            <person name="Bhak J."/>
            <person name="Lajeunesse T.C."/>
            <person name="Voolstra C.R."/>
        </authorList>
    </citation>
    <scope>NUCLEOTIDE SEQUENCE [LARGE SCALE GENOMIC DNA]</scope>
    <source>
        <strain evidence="3 4">CCMP2467</strain>
    </source>
</reference>
<dbReference type="AlphaFoldDB" id="A0A1Q9EB39"/>
<evidence type="ECO:0000256" key="1">
    <source>
        <dbReference type="SAM" id="MobiDB-lite"/>
    </source>
</evidence>
<feature type="transmembrane region" description="Helical" evidence="2">
    <location>
        <begin position="395"/>
        <end position="426"/>
    </location>
</feature>
<accession>A0A1Q9EB39</accession>
<keyword evidence="2" id="KW-0472">Membrane</keyword>
<evidence type="ECO:0000313" key="4">
    <source>
        <dbReference type="Proteomes" id="UP000186817"/>
    </source>
</evidence>
<feature type="transmembrane region" description="Helical" evidence="2">
    <location>
        <begin position="371"/>
        <end position="389"/>
    </location>
</feature>
<evidence type="ECO:0000256" key="2">
    <source>
        <dbReference type="SAM" id="Phobius"/>
    </source>
</evidence>
<name>A0A1Q9EB39_SYMMI</name>
<keyword evidence="4" id="KW-1185">Reference proteome</keyword>
<feature type="compositionally biased region" description="Basic and acidic residues" evidence="1">
    <location>
        <begin position="184"/>
        <end position="193"/>
    </location>
</feature>
<keyword evidence="2" id="KW-1133">Transmembrane helix</keyword>
<dbReference type="Proteomes" id="UP000186817">
    <property type="component" value="Unassembled WGS sequence"/>
</dbReference>
<proteinExistence type="predicted"/>
<sequence length="488" mass="54613">MLLVRAKVPKGAAPCACWWSTSSDLVVDELVALHGAQRHIADDVLSSSAARPPNAVRHSHEFVRDALGNAQAALAKARELGLAVKPRRFHNIAEIRHRLQAHGSWIDFFALKTFWRVERPSRAYFSYPVDAPVVQAKNFRDILHFDRKALDSKDAAGGSFSRQSLAGVPVAAVVQRGLFRIKEKHSEAPKSPEEVEEDDYERPASEGRRRLNLAEEFREAIALAWERALAEVELVWAQKHPVELEGLERTAAESPERGRIHQLIGMGKDDGKDCEELPEADSLDETCVGESRRVAFSFFQREQIPVDDLPDELSITMLSEQILARFMKSYHACLCRRPVLSETSAGFIKEMRVHYQEQEAMDQFFTVFKRSNSVGSVWCLVIVGCWLFVGKLQSLLLVLALALVPVMVVLLLLLLLLLLHLLLLLLLLLLPPVLLMLLLLLLLLLVVVGLVVMVVMVVSLLLAAVASLLALMLMLVLMLMHMCIRLST</sequence>
<dbReference type="EMBL" id="LSRX01000204">
    <property type="protein sequence ID" value="OLQ04645.1"/>
    <property type="molecule type" value="Genomic_DNA"/>
</dbReference>
<protein>
    <submittedName>
        <fullName evidence="3">Uncharacterized protein</fullName>
    </submittedName>
</protein>
<organism evidence="3 4">
    <name type="scientific">Symbiodinium microadriaticum</name>
    <name type="common">Dinoflagellate</name>
    <name type="synonym">Zooxanthella microadriatica</name>
    <dbReference type="NCBI Taxonomy" id="2951"/>
    <lineage>
        <taxon>Eukaryota</taxon>
        <taxon>Sar</taxon>
        <taxon>Alveolata</taxon>
        <taxon>Dinophyceae</taxon>
        <taxon>Suessiales</taxon>
        <taxon>Symbiodiniaceae</taxon>
        <taxon>Symbiodinium</taxon>
    </lineage>
</organism>
<feature type="transmembrane region" description="Helical" evidence="2">
    <location>
        <begin position="461"/>
        <end position="484"/>
    </location>
</feature>
<dbReference type="OrthoDB" id="10309848at2759"/>
<feature type="region of interest" description="Disordered" evidence="1">
    <location>
        <begin position="184"/>
        <end position="206"/>
    </location>
</feature>
<comment type="caution">
    <text evidence="3">The sequence shown here is derived from an EMBL/GenBank/DDBJ whole genome shotgun (WGS) entry which is preliminary data.</text>
</comment>
<keyword evidence="2" id="KW-0812">Transmembrane</keyword>
<feature type="transmembrane region" description="Helical" evidence="2">
    <location>
        <begin position="433"/>
        <end position="455"/>
    </location>
</feature>